<dbReference type="PANTHER" id="PTHR46558">
    <property type="entry name" value="TRACRIPTIONAL REGULATORY PROTEIN-RELATED-RELATED"/>
    <property type="match status" value="1"/>
</dbReference>
<organism evidence="3 4">
    <name type="scientific">Bacillus licheniformis</name>
    <dbReference type="NCBI Taxonomy" id="1402"/>
    <lineage>
        <taxon>Bacteria</taxon>
        <taxon>Bacillati</taxon>
        <taxon>Bacillota</taxon>
        <taxon>Bacilli</taxon>
        <taxon>Bacillales</taxon>
        <taxon>Bacillaceae</taxon>
        <taxon>Bacillus</taxon>
    </lineage>
</organism>
<feature type="domain" description="HTH cro/C1-type" evidence="2">
    <location>
        <begin position="5"/>
        <end position="59"/>
    </location>
</feature>
<gene>
    <name evidence="3" type="ORF">I6G80_07005</name>
</gene>
<dbReference type="Pfam" id="PF01381">
    <property type="entry name" value="HTH_3"/>
    <property type="match status" value="1"/>
</dbReference>
<dbReference type="AlphaFoldDB" id="A0AB37GXA1"/>
<protein>
    <submittedName>
        <fullName evidence="3">Helix-turn-helix domain-containing protein</fullName>
    </submittedName>
</protein>
<dbReference type="GeneID" id="92855173"/>
<keyword evidence="1" id="KW-0238">DNA-binding</keyword>
<accession>A0AB37GXA1</accession>
<proteinExistence type="predicted"/>
<evidence type="ECO:0000259" key="2">
    <source>
        <dbReference type="PROSITE" id="PS50943"/>
    </source>
</evidence>
<reference evidence="3 4" key="1">
    <citation type="submission" date="2020-12" db="EMBL/GenBank/DDBJ databases">
        <title>FDA dAtabase for Regulatory Grade micrObial Sequences (FDA-ARGOS): Supporting development and validation of Infectious Disease Dx tests.</title>
        <authorList>
            <person name="Nelson B."/>
            <person name="Plummer A."/>
            <person name="Tallon L."/>
            <person name="Sadzewicz L."/>
            <person name="Zhao X."/>
            <person name="Boylan J."/>
            <person name="Ott S."/>
            <person name="Bowen H."/>
            <person name="Vavikolanu K."/>
            <person name="Mehta A."/>
            <person name="Aluvathingal J."/>
            <person name="Nadendla S."/>
            <person name="Myers T."/>
            <person name="Yan Y."/>
            <person name="Sichtig H."/>
        </authorList>
    </citation>
    <scope>NUCLEOTIDE SEQUENCE [LARGE SCALE GENOMIC DNA]</scope>
    <source>
        <strain evidence="3 4">FDAARGOS_923</strain>
    </source>
</reference>
<dbReference type="InterPro" id="IPR001387">
    <property type="entry name" value="Cro/C1-type_HTH"/>
</dbReference>
<dbReference type="GO" id="GO:0003677">
    <property type="term" value="F:DNA binding"/>
    <property type="evidence" value="ECO:0007669"/>
    <property type="project" value="UniProtKB-KW"/>
</dbReference>
<dbReference type="SUPFAM" id="SSF47413">
    <property type="entry name" value="lambda repressor-like DNA-binding domains"/>
    <property type="match status" value="1"/>
</dbReference>
<dbReference type="Gene3D" id="1.10.260.40">
    <property type="entry name" value="lambda repressor-like DNA-binding domains"/>
    <property type="match status" value="1"/>
</dbReference>
<dbReference type="RefSeq" id="WP_003185403.1">
    <property type="nucleotide sequence ID" value="NZ_BOQU01000006.1"/>
</dbReference>
<dbReference type="PROSITE" id="PS50943">
    <property type="entry name" value="HTH_CROC1"/>
    <property type="match status" value="1"/>
</dbReference>
<dbReference type="EMBL" id="CP065647">
    <property type="protein sequence ID" value="QPR74007.1"/>
    <property type="molecule type" value="Genomic_DNA"/>
</dbReference>
<evidence type="ECO:0000313" key="3">
    <source>
        <dbReference type="EMBL" id="QPR74007.1"/>
    </source>
</evidence>
<evidence type="ECO:0000256" key="1">
    <source>
        <dbReference type="ARBA" id="ARBA00023125"/>
    </source>
</evidence>
<dbReference type="SMART" id="SM00530">
    <property type="entry name" value="HTH_XRE"/>
    <property type="match status" value="1"/>
</dbReference>
<dbReference type="InterPro" id="IPR010982">
    <property type="entry name" value="Lambda_DNA-bd_dom_sf"/>
</dbReference>
<name>A0AB37GXA1_BACLI</name>
<evidence type="ECO:0000313" key="4">
    <source>
        <dbReference type="Proteomes" id="UP000595038"/>
    </source>
</evidence>
<dbReference type="CDD" id="cd00093">
    <property type="entry name" value="HTH_XRE"/>
    <property type="match status" value="1"/>
</dbReference>
<sequence>MIHKLYVARRERGLYQKDVARKIGIHPQTYHEKERGKKEFTLREAKALTKLFGCTLNDLFQD</sequence>
<dbReference type="Proteomes" id="UP000595038">
    <property type="component" value="Chromosome"/>
</dbReference>
<dbReference type="PANTHER" id="PTHR46558:SF4">
    <property type="entry name" value="DNA-BIDING PHAGE PROTEIN"/>
    <property type="match status" value="1"/>
</dbReference>